<evidence type="ECO:0000256" key="1">
    <source>
        <dbReference type="SAM" id="MobiDB-lite"/>
    </source>
</evidence>
<dbReference type="OrthoDB" id="10570543at2759"/>
<feature type="compositionally biased region" description="Low complexity" evidence="1">
    <location>
        <begin position="139"/>
        <end position="151"/>
    </location>
</feature>
<feature type="compositionally biased region" description="Basic and acidic residues" evidence="1">
    <location>
        <begin position="235"/>
        <end position="266"/>
    </location>
</feature>
<evidence type="ECO:0000313" key="2">
    <source>
        <dbReference type="EMBL" id="KAF9687952.1"/>
    </source>
</evidence>
<proteinExistence type="predicted"/>
<sequence>MRSSFKHLLLGRTGGSVRGEGGGAVDLGFGLGTRVALVVRASVAGEVGTEDVTFTDLETGEVGTTDVVVTGLGAGEDGTEDVVVTGLVAGEVGTEDVVVTGLVAGEVGTEEYGAGLGSGEVGADEEVGAGLGVGEGGSEEVVSGSTAEVGTGEVGTEDEGAGALGSGDVGTDITPPAALTTGDVGTEATPDTGGEVAAAGVGLNVGRARAGRGCEGGSGVGVGVGIGAVGRAIDGKRNHGRDGAETEKKEGNGKHLAEPTYRDERRNKGRHRIQKELTDHESSIAHNPRLPWWNDFSGLKGGHWIELIVTTIEDSASSLSFEGQLPITFHLIKLPINTIIIDSLVHDSAFSPTSLAEIISAVSFYTRQRLSTTSFPNFVYLYDASRLPFRPHKYGC</sequence>
<keyword evidence="3" id="KW-1185">Reference proteome</keyword>
<dbReference type="Proteomes" id="UP000657918">
    <property type="component" value="Unassembled WGS sequence"/>
</dbReference>
<reference evidence="2 3" key="1">
    <citation type="submission" date="2020-10" db="EMBL/GenBank/DDBJ databases">
        <title>Plant Genome Project.</title>
        <authorList>
            <person name="Zhang R.-G."/>
        </authorList>
    </citation>
    <scope>NUCLEOTIDE SEQUENCE [LARGE SCALE GENOMIC DNA]</scope>
    <source>
        <strain evidence="2">FAFU-HL-1</strain>
        <tissue evidence="2">Leaf</tissue>
    </source>
</reference>
<feature type="region of interest" description="Disordered" evidence="1">
    <location>
        <begin position="235"/>
        <end position="268"/>
    </location>
</feature>
<accession>A0A835N7Y6</accession>
<comment type="caution">
    <text evidence="2">The sequence shown here is derived from an EMBL/GenBank/DDBJ whole genome shotgun (WGS) entry which is preliminary data.</text>
</comment>
<organism evidence="2 3">
    <name type="scientific">Salix dunnii</name>
    <dbReference type="NCBI Taxonomy" id="1413687"/>
    <lineage>
        <taxon>Eukaryota</taxon>
        <taxon>Viridiplantae</taxon>
        <taxon>Streptophyta</taxon>
        <taxon>Embryophyta</taxon>
        <taxon>Tracheophyta</taxon>
        <taxon>Spermatophyta</taxon>
        <taxon>Magnoliopsida</taxon>
        <taxon>eudicotyledons</taxon>
        <taxon>Gunneridae</taxon>
        <taxon>Pentapetalae</taxon>
        <taxon>rosids</taxon>
        <taxon>fabids</taxon>
        <taxon>Malpighiales</taxon>
        <taxon>Salicaceae</taxon>
        <taxon>Saliceae</taxon>
        <taxon>Salix</taxon>
    </lineage>
</organism>
<dbReference type="EMBL" id="JADGMS010000002">
    <property type="protein sequence ID" value="KAF9687952.1"/>
    <property type="molecule type" value="Genomic_DNA"/>
</dbReference>
<name>A0A835N7Y6_9ROSI</name>
<dbReference type="AlphaFoldDB" id="A0A835N7Y6"/>
<evidence type="ECO:0000313" key="3">
    <source>
        <dbReference type="Proteomes" id="UP000657918"/>
    </source>
</evidence>
<feature type="region of interest" description="Disordered" evidence="1">
    <location>
        <begin position="133"/>
        <end position="169"/>
    </location>
</feature>
<protein>
    <submittedName>
        <fullName evidence="2">Uncharacterized protein</fullName>
    </submittedName>
</protein>
<gene>
    <name evidence="2" type="ORF">SADUNF_Sadunf02G0146600</name>
</gene>